<dbReference type="FunFam" id="1.25.10.10:FF:000362">
    <property type="entry name" value="Importin 11, putative"/>
    <property type="match status" value="1"/>
</dbReference>
<comment type="subcellular location">
    <subcellularLocation>
        <location evidence="1">Nucleus</location>
    </subcellularLocation>
</comment>
<keyword evidence="3" id="KW-0813">Transport</keyword>
<organism evidence="6 7">
    <name type="scientific">Paracoccidioides brasiliensis</name>
    <dbReference type="NCBI Taxonomy" id="121759"/>
    <lineage>
        <taxon>Eukaryota</taxon>
        <taxon>Fungi</taxon>
        <taxon>Dikarya</taxon>
        <taxon>Ascomycota</taxon>
        <taxon>Pezizomycotina</taxon>
        <taxon>Eurotiomycetes</taxon>
        <taxon>Eurotiomycetidae</taxon>
        <taxon>Onygenales</taxon>
        <taxon>Ajellomycetaceae</taxon>
        <taxon>Paracoccidioides</taxon>
    </lineage>
</organism>
<dbReference type="EMBL" id="LZYO01000004">
    <property type="protein sequence ID" value="ODH45246.1"/>
    <property type="molecule type" value="Genomic_DNA"/>
</dbReference>
<comment type="caution">
    <text evidence="6">The sequence shown here is derived from an EMBL/GenBank/DDBJ whole genome shotgun (WGS) entry which is preliminary data.</text>
</comment>
<dbReference type="InterPro" id="IPR016024">
    <property type="entry name" value="ARM-type_fold"/>
</dbReference>
<proteinExistence type="inferred from homology"/>
<dbReference type="GO" id="GO:0005635">
    <property type="term" value="C:nuclear envelope"/>
    <property type="evidence" value="ECO:0007669"/>
    <property type="project" value="TreeGrafter"/>
</dbReference>
<dbReference type="Proteomes" id="UP000242814">
    <property type="component" value="Unassembled WGS sequence"/>
</dbReference>
<dbReference type="InterPro" id="IPR001494">
    <property type="entry name" value="Importin-beta_N"/>
</dbReference>
<dbReference type="SUPFAM" id="SSF48371">
    <property type="entry name" value="ARM repeat"/>
    <property type="match status" value="1"/>
</dbReference>
<dbReference type="AlphaFoldDB" id="A0A1D2JPV6"/>
<comment type="similarity">
    <text evidence="2">Belongs to the importin beta family.</text>
</comment>
<dbReference type="Pfam" id="PF03810">
    <property type="entry name" value="IBN_N"/>
    <property type="match status" value="1"/>
</dbReference>
<evidence type="ECO:0000256" key="1">
    <source>
        <dbReference type="ARBA" id="ARBA00004123"/>
    </source>
</evidence>
<evidence type="ECO:0000256" key="2">
    <source>
        <dbReference type="ARBA" id="ARBA00007991"/>
    </source>
</evidence>
<evidence type="ECO:0000256" key="4">
    <source>
        <dbReference type="ARBA" id="ARBA00023242"/>
    </source>
</evidence>
<dbReference type="Gene3D" id="1.25.10.10">
    <property type="entry name" value="Leucine-rich Repeat Variant"/>
    <property type="match status" value="1"/>
</dbReference>
<name>A0A1D2JPV6_PARBR</name>
<dbReference type="GO" id="GO:0005829">
    <property type="term" value="C:cytosol"/>
    <property type="evidence" value="ECO:0007669"/>
    <property type="project" value="TreeGrafter"/>
</dbReference>
<dbReference type="Pfam" id="PF25758">
    <property type="entry name" value="TPR_IPO11"/>
    <property type="match status" value="1"/>
</dbReference>
<dbReference type="PANTHER" id="PTHR10997:SF7">
    <property type="entry name" value="IMPORTIN-11"/>
    <property type="match status" value="1"/>
</dbReference>
<dbReference type="InterPro" id="IPR011989">
    <property type="entry name" value="ARM-like"/>
</dbReference>
<dbReference type="InterPro" id="IPR058669">
    <property type="entry name" value="TPR_IPO7/11-like"/>
</dbReference>
<dbReference type="PROSITE" id="PS50166">
    <property type="entry name" value="IMPORTIN_B_NT"/>
    <property type="match status" value="1"/>
</dbReference>
<gene>
    <name evidence="6" type="ORF">ACO22_00242</name>
</gene>
<accession>A0A1D2JPV6</accession>
<dbReference type="PANTHER" id="PTHR10997">
    <property type="entry name" value="IMPORTIN-7, 8, 11"/>
    <property type="match status" value="1"/>
</dbReference>
<feature type="domain" description="Importin N-terminal" evidence="5">
    <location>
        <begin position="37"/>
        <end position="109"/>
    </location>
</feature>
<keyword evidence="4" id="KW-0539">Nucleus</keyword>
<protein>
    <recommendedName>
        <fullName evidence="5">Importin N-terminal domain-containing protein</fullName>
    </recommendedName>
</protein>
<sequence length="1062" mass="119960">MASVVELPGEANPLTRQNIFNTLVNAAGNTQQQVVAGGQQLQNWEKQPNYFSLLQDIFVDFSLPNEVRYLSIIQLKNGVDKYWRKTAPNAIKAEEKQQIRSRALEAGAVEPDTKLALHNALMLAKIVRLEFPSEWPDAIVSVLTLLRAACQPGSNPLQLPRTLLILLHITKELSTVRLQRIKRNLYDIAPEIFHILANIYVEKVRKWGTFLEVGGDDEGGALESFDESLITLKTLRRLIVAAFENPNRDSDVQQFWTLSLAHVGNFYSLLERKSSELAPNVTRLLERHIMQLSKLHLEMAKTHPAAFALFPGCVDLTRSYWGLVVELSKHYDPSDMSRAKIGTDGDADDEETPFLENIALKGLLILRSCIKMAFYPTHTFKYLHARDKEERSQSIELIKSQLLTHEFVVQVMELLITRFFVFRASDLRQWGEDPEEWEKREDEITDAYDFSIRSCSDKVFLDLLIHFKQLLVPTLLRVFYSYASPQNQEVLLKDSLYSAVGLGAAILEKQLDFNAFLSSTLIPEVQIQQPGYNLLRRRIAILLGQWVPVKADELDMSSIYQIFQHLLNKSDPTNDQVVRVTAGRQLKNVLEPFEFSVDRFLPYATPILQSLMDLIGEVTLTETKMALVGTVRVAVVKMEDHIAPYADQIVSLLPQLWEQASKENLMKQAILTLLSSLIHSMKQESVRYHQIIIPLIQKSVDPESEALIYLLEEALDLWSAVLIQAPAPPSPDLLHLIPSLFPVLDIDTECVRQALEVTESYILLSPQEVLSDNIRFRLLASLEALLGSTTRQRLGVVPHLVEMLIRAIEFVNPGNEQAYTIVAKSLMDSSFLPTLLSGLHEAYEANLTTGPKKKSPAVSGVVETDYFSVLARIALASPKIFISSASSSREDHLSEEETVNWILMEWFSHFDNMGDINRKKLHALALTHLLSINGPSTPPPAYLLNHLQSYLVVWTDLIRELSEGTSYDPNDPLGGDYLIVWNAGSVTGEPDEKYQANEPPETTRRRTWSNADPIHKINLRHFVTENLRGVVGACGGIDKFRDEWLVNVDREVVNGFGELGVL</sequence>
<dbReference type="VEuPathDB" id="FungiDB:PADG_07614"/>
<dbReference type="GO" id="GO:0031267">
    <property type="term" value="F:small GTPase binding"/>
    <property type="evidence" value="ECO:0007669"/>
    <property type="project" value="InterPro"/>
</dbReference>
<reference evidence="6 7" key="1">
    <citation type="submission" date="2016-06" db="EMBL/GenBank/DDBJ databases">
        <authorList>
            <person name="Kjaerup R.B."/>
            <person name="Dalgaard T.S."/>
            <person name="Juul-Madsen H.R."/>
        </authorList>
    </citation>
    <scope>NUCLEOTIDE SEQUENCE [LARGE SCALE GENOMIC DNA]</scope>
    <source>
        <strain evidence="6 7">Pb300</strain>
    </source>
</reference>
<evidence type="ECO:0000313" key="6">
    <source>
        <dbReference type="EMBL" id="ODH45246.1"/>
    </source>
</evidence>
<dbReference type="SMART" id="SM00913">
    <property type="entry name" value="IBN_N"/>
    <property type="match status" value="1"/>
</dbReference>
<dbReference type="VEuPathDB" id="FungiDB:PABG_06341"/>
<evidence type="ECO:0000313" key="7">
    <source>
        <dbReference type="Proteomes" id="UP000242814"/>
    </source>
</evidence>
<evidence type="ECO:0000259" key="5">
    <source>
        <dbReference type="PROSITE" id="PS50166"/>
    </source>
</evidence>
<dbReference type="GO" id="GO:0006606">
    <property type="term" value="P:protein import into nucleus"/>
    <property type="evidence" value="ECO:0007669"/>
    <property type="project" value="TreeGrafter"/>
</dbReference>
<evidence type="ECO:0000256" key="3">
    <source>
        <dbReference type="ARBA" id="ARBA00022448"/>
    </source>
</evidence>